<dbReference type="RefSeq" id="WP_006983973.1">
    <property type="nucleotide sequence ID" value="NZ_ABVL01000053.1"/>
</dbReference>
<dbReference type="InParanoid" id="B4DCL5"/>
<evidence type="ECO:0000313" key="2">
    <source>
        <dbReference type="EMBL" id="EDY15829.1"/>
    </source>
</evidence>
<evidence type="ECO:0000256" key="1">
    <source>
        <dbReference type="SAM" id="Phobius"/>
    </source>
</evidence>
<comment type="caution">
    <text evidence="2">The sequence shown here is derived from an EMBL/GenBank/DDBJ whole genome shotgun (WGS) entry which is preliminary data.</text>
</comment>
<name>B4DCL5_9BACT</name>
<dbReference type="EMBL" id="ABVL01000053">
    <property type="protein sequence ID" value="EDY15829.1"/>
    <property type="molecule type" value="Genomic_DNA"/>
</dbReference>
<reference evidence="2 3" key="1">
    <citation type="journal article" date="2011" name="J. Bacteriol.">
        <title>Genome sequence of Chthoniobacter flavus Ellin428, an aerobic heterotrophic soil bacterium.</title>
        <authorList>
            <person name="Kant R."/>
            <person name="van Passel M.W."/>
            <person name="Palva A."/>
            <person name="Lucas S."/>
            <person name="Lapidus A."/>
            <person name="Glavina Del Rio T."/>
            <person name="Dalin E."/>
            <person name="Tice H."/>
            <person name="Bruce D."/>
            <person name="Goodwin L."/>
            <person name="Pitluck S."/>
            <person name="Larimer F.W."/>
            <person name="Land M.L."/>
            <person name="Hauser L."/>
            <person name="Sangwan P."/>
            <person name="de Vos W.M."/>
            <person name="Janssen P.H."/>
            <person name="Smidt H."/>
        </authorList>
    </citation>
    <scope>NUCLEOTIDE SEQUENCE [LARGE SCALE GENOMIC DNA]</scope>
    <source>
        <strain evidence="2 3">Ellin428</strain>
    </source>
</reference>
<dbReference type="AlphaFoldDB" id="B4DCL5"/>
<keyword evidence="3" id="KW-1185">Reference proteome</keyword>
<feature type="transmembrane region" description="Helical" evidence="1">
    <location>
        <begin position="54"/>
        <end position="76"/>
    </location>
</feature>
<protein>
    <submittedName>
        <fullName evidence="2">Uncharacterized protein</fullName>
    </submittedName>
</protein>
<keyword evidence="1" id="KW-1133">Transmembrane helix</keyword>
<keyword evidence="1" id="KW-0812">Transmembrane</keyword>
<gene>
    <name evidence="2" type="ORF">CfE428DRAFT_6656</name>
</gene>
<keyword evidence="1" id="KW-0472">Membrane</keyword>
<evidence type="ECO:0000313" key="3">
    <source>
        <dbReference type="Proteomes" id="UP000005824"/>
    </source>
</evidence>
<proteinExistence type="predicted"/>
<accession>B4DCL5</accession>
<sequence>MQSAKSVVKNSFCPIFGTLSKTLLFDRGTILTQPGGKMIGEPHVSVYPIHIDDWQIEVAVGVMVAVAMVAIVIWLIRRKKR</sequence>
<organism evidence="2 3">
    <name type="scientific">Chthoniobacter flavus Ellin428</name>
    <dbReference type="NCBI Taxonomy" id="497964"/>
    <lineage>
        <taxon>Bacteria</taxon>
        <taxon>Pseudomonadati</taxon>
        <taxon>Verrucomicrobiota</taxon>
        <taxon>Spartobacteria</taxon>
        <taxon>Chthoniobacterales</taxon>
        <taxon>Chthoniobacteraceae</taxon>
        <taxon>Chthoniobacter</taxon>
    </lineage>
</organism>
<dbReference type="Proteomes" id="UP000005824">
    <property type="component" value="Unassembled WGS sequence"/>
</dbReference>